<accession>A0ABW3PLQ7</accession>
<evidence type="ECO:0000256" key="1">
    <source>
        <dbReference type="SAM" id="Phobius"/>
    </source>
</evidence>
<name>A0ABW3PLQ7_9PROT</name>
<feature type="transmembrane region" description="Helical" evidence="1">
    <location>
        <begin position="9"/>
        <end position="30"/>
    </location>
</feature>
<dbReference type="EMBL" id="JBHTLN010000002">
    <property type="protein sequence ID" value="MFD1123180.1"/>
    <property type="molecule type" value="Genomic_DNA"/>
</dbReference>
<protein>
    <recommendedName>
        <fullName evidence="4">Amino acid permease</fullName>
    </recommendedName>
</protein>
<keyword evidence="1" id="KW-0472">Membrane</keyword>
<evidence type="ECO:0008006" key="4">
    <source>
        <dbReference type="Google" id="ProtNLM"/>
    </source>
</evidence>
<feature type="transmembrane region" description="Helical" evidence="1">
    <location>
        <begin position="36"/>
        <end position="54"/>
    </location>
</feature>
<keyword evidence="1" id="KW-1133">Transmembrane helix</keyword>
<sequence>MRNKSLTKIFLWPTVIAIVSFTGLLTALLVDDTRELMSDAAVALPIVIAAYYYWIKPRANARKAEKVNIA</sequence>
<organism evidence="2 3">
    <name type="scientific">Methylophilus flavus</name>
    <dbReference type="NCBI Taxonomy" id="640084"/>
    <lineage>
        <taxon>Bacteria</taxon>
        <taxon>Pseudomonadati</taxon>
        <taxon>Pseudomonadota</taxon>
        <taxon>Betaproteobacteria</taxon>
        <taxon>Nitrosomonadales</taxon>
        <taxon>Methylophilaceae</taxon>
        <taxon>Methylophilus</taxon>
    </lineage>
</organism>
<proteinExistence type="predicted"/>
<comment type="caution">
    <text evidence="2">The sequence shown here is derived from an EMBL/GenBank/DDBJ whole genome shotgun (WGS) entry which is preliminary data.</text>
</comment>
<evidence type="ECO:0000313" key="2">
    <source>
        <dbReference type="EMBL" id="MFD1123180.1"/>
    </source>
</evidence>
<reference evidence="3" key="1">
    <citation type="journal article" date="2019" name="Int. J. Syst. Evol. Microbiol.">
        <title>The Global Catalogue of Microorganisms (GCM) 10K type strain sequencing project: providing services to taxonomists for standard genome sequencing and annotation.</title>
        <authorList>
            <consortium name="The Broad Institute Genomics Platform"/>
            <consortium name="The Broad Institute Genome Sequencing Center for Infectious Disease"/>
            <person name="Wu L."/>
            <person name="Ma J."/>
        </authorList>
    </citation>
    <scope>NUCLEOTIDE SEQUENCE [LARGE SCALE GENOMIC DNA]</scope>
    <source>
        <strain evidence="3">CCUG 58411</strain>
    </source>
</reference>
<evidence type="ECO:0000313" key="3">
    <source>
        <dbReference type="Proteomes" id="UP001597206"/>
    </source>
</evidence>
<dbReference type="Proteomes" id="UP001597206">
    <property type="component" value="Unassembled WGS sequence"/>
</dbReference>
<keyword evidence="1" id="KW-0812">Transmembrane</keyword>
<keyword evidence="3" id="KW-1185">Reference proteome</keyword>
<gene>
    <name evidence="2" type="ORF">ACFQ2T_11735</name>
</gene>